<dbReference type="Proteomes" id="UP000729402">
    <property type="component" value="Unassembled WGS sequence"/>
</dbReference>
<dbReference type="Pfam" id="PF23598">
    <property type="entry name" value="LRR_14"/>
    <property type="match status" value="1"/>
</dbReference>
<gene>
    <name evidence="3" type="ORF">GUJ93_ZPchr0016g2589</name>
</gene>
<evidence type="ECO:0000259" key="2">
    <source>
        <dbReference type="Pfam" id="PF23598"/>
    </source>
</evidence>
<dbReference type="GO" id="GO:0098542">
    <property type="term" value="P:defense response to other organism"/>
    <property type="evidence" value="ECO:0007669"/>
    <property type="project" value="TreeGrafter"/>
</dbReference>
<evidence type="ECO:0000256" key="1">
    <source>
        <dbReference type="ARBA" id="ARBA00022737"/>
    </source>
</evidence>
<reference evidence="3" key="2">
    <citation type="submission" date="2021-02" db="EMBL/GenBank/DDBJ databases">
        <authorList>
            <person name="Kimball J.A."/>
            <person name="Haas M.W."/>
            <person name="Macchietto M."/>
            <person name="Kono T."/>
            <person name="Duquette J."/>
            <person name="Shao M."/>
        </authorList>
    </citation>
    <scope>NUCLEOTIDE SEQUENCE</scope>
    <source>
        <tissue evidence="3">Fresh leaf tissue</tissue>
    </source>
</reference>
<proteinExistence type="predicted"/>
<dbReference type="InterPro" id="IPR044974">
    <property type="entry name" value="Disease_R_plants"/>
</dbReference>
<comment type="caution">
    <text evidence="3">The sequence shown here is derived from an EMBL/GenBank/DDBJ whole genome shotgun (WGS) entry which is preliminary data.</text>
</comment>
<evidence type="ECO:0000313" key="4">
    <source>
        <dbReference type="Proteomes" id="UP000729402"/>
    </source>
</evidence>
<reference evidence="3" key="1">
    <citation type="journal article" date="2021" name="bioRxiv">
        <title>Whole Genome Assembly and Annotation of Northern Wild Rice, Zizania palustris L., Supports a Whole Genome Duplication in the Zizania Genus.</title>
        <authorList>
            <person name="Haas M."/>
            <person name="Kono T."/>
            <person name="Macchietto M."/>
            <person name="Millas R."/>
            <person name="McGilp L."/>
            <person name="Shao M."/>
            <person name="Duquette J."/>
            <person name="Hirsch C.N."/>
            <person name="Kimball J."/>
        </authorList>
    </citation>
    <scope>NUCLEOTIDE SEQUENCE</scope>
    <source>
        <tissue evidence="3">Fresh leaf tissue</tissue>
    </source>
</reference>
<dbReference type="PANTHER" id="PTHR23155:SF1062">
    <property type="entry name" value="OS11G0579400 PROTEIN"/>
    <property type="match status" value="1"/>
</dbReference>
<keyword evidence="1" id="KW-0677">Repeat</keyword>
<accession>A0A8J5SZ05</accession>
<protein>
    <recommendedName>
        <fullName evidence="2">Disease resistance R13L4/SHOC-2-like LRR domain-containing protein</fullName>
    </recommendedName>
</protein>
<dbReference type="EMBL" id="JAAALK010000084">
    <property type="protein sequence ID" value="KAG8083765.1"/>
    <property type="molecule type" value="Genomic_DNA"/>
</dbReference>
<dbReference type="PANTHER" id="PTHR23155">
    <property type="entry name" value="DISEASE RESISTANCE PROTEIN RP"/>
    <property type="match status" value="1"/>
</dbReference>
<feature type="domain" description="Disease resistance R13L4/SHOC-2-like LRR" evidence="2">
    <location>
        <begin position="123"/>
        <end position="210"/>
    </location>
</feature>
<dbReference type="InterPro" id="IPR055414">
    <property type="entry name" value="LRR_R13L4/SHOC2-like"/>
</dbReference>
<evidence type="ECO:0000313" key="3">
    <source>
        <dbReference type="EMBL" id="KAG8083765.1"/>
    </source>
</evidence>
<sequence>MITRRDGLAALDEAERCFDVLLAKRFVLESEIGASGKVKSCVVNGLISKFITKVAREENFVDADLQPDFAHRVSIRIRNQLQQILAQLQSSPRPNSSSWNICKNSIPREEDQPLDDLTLFLESLPVFSRLGLLKVLDLEGCDGLKEHHLENICKLFQLRYLNLRRSKITKLPKKIENLQQLETLDIRETAVSSFATKALVLPMLKHLLSGCTESTK</sequence>
<dbReference type="AlphaFoldDB" id="A0A8J5SZ05"/>
<name>A0A8J5SZ05_ZIZPA</name>
<keyword evidence="4" id="KW-1185">Reference proteome</keyword>
<organism evidence="3 4">
    <name type="scientific">Zizania palustris</name>
    <name type="common">Northern wild rice</name>
    <dbReference type="NCBI Taxonomy" id="103762"/>
    <lineage>
        <taxon>Eukaryota</taxon>
        <taxon>Viridiplantae</taxon>
        <taxon>Streptophyta</taxon>
        <taxon>Embryophyta</taxon>
        <taxon>Tracheophyta</taxon>
        <taxon>Spermatophyta</taxon>
        <taxon>Magnoliopsida</taxon>
        <taxon>Liliopsida</taxon>
        <taxon>Poales</taxon>
        <taxon>Poaceae</taxon>
        <taxon>BOP clade</taxon>
        <taxon>Oryzoideae</taxon>
        <taxon>Oryzeae</taxon>
        <taxon>Zizaniinae</taxon>
        <taxon>Zizania</taxon>
    </lineage>
</organism>
<dbReference type="OrthoDB" id="696255at2759"/>